<dbReference type="InterPro" id="IPR036179">
    <property type="entry name" value="Ig-like_dom_sf"/>
</dbReference>
<evidence type="ECO:0000256" key="1">
    <source>
        <dbReference type="ARBA" id="ARBA00023319"/>
    </source>
</evidence>
<dbReference type="OrthoDB" id="8694217at2759"/>
<sequence length="482" mass="53932">MLMSKEVLVWSMDHLLYCDYAFDYWGKGTAVTVTSATSKGPDVFPLMPCGSGSGDTVTLGCLATGFTPSTLTFSWNQDGSSLTDFIQYPPIQKGSEYMGISQIRVKRQDWEARKLFQCAVEHAEGKGQVPFVKPNMHYQLPDLKLCSSSVEGTHEASFSCFAKDFSPNKFEFKWLKDGRKINSTVEEIVTQSGQRKFTNGTVLYSAASLLTVKTSELITGAKFTCQFNGKGENNTQSQVTNDVTYKECSTGGDGCPNSDVEVKIIEPTSQDMLIKKKGSLICQATVSRGKLERIVWEDVHGKELVSINTTTSKVFKAVLDISYEEWVKGIERICIVHNDAWFEPLKKPYKRQNGEPLRPSVFMLPPLEHTKKDMVVLTCYVKDFYPHDVFVSWSVDDEEAGSSFRPNTTAPIENDGLYSVYSQITLSLEQWQQPDQVYSCAVYHQAIVNSNNAIVRSIGYRTFANTNMVNLNLNVPETCKAE</sequence>
<dbReference type="PROSITE" id="PS50835">
    <property type="entry name" value="IG_LIKE"/>
    <property type="match status" value="3"/>
</dbReference>
<dbReference type="Proteomes" id="UP000677803">
    <property type="component" value="Unassembled WGS sequence"/>
</dbReference>
<proteinExistence type="predicted"/>
<organism evidence="3 4">
    <name type="scientific">Menidia menidia</name>
    <name type="common">Atlantic silverside</name>
    <dbReference type="NCBI Taxonomy" id="238744"/>
    <lineage>
        <taxon>Eukaryota</taxon>
        <taxon>Metazoa</taxon>
        <taxon>Chordata</taxon>
        <taxon>Craniata</taxon>
        <taxon>Vertebrata</taxon>
        <taxon>Euteleostomi</taxon>
        <taxon>Actinopterygii</taxon>
        <taxon>Neopterygii</taxon>
        <taxon>Teleostei</taxon>
        <taxon>Neoteleostei</taxon>
        <taxon>Acanthomorphata</taxon>
        <taxon>Ovalentaria</taxon>
        <taxon>Atherinomorphae</taxon>
        <taxon>Atheriniformes</taxon>
        <taxon>Atherinopsidae</taxon>
        <taxon>Menidiinae</taxon>
        <taxon>Menidia</taxon>
    </lineage>
</organism>
<comment type="caution">
    <text evidence="3">The sequence shown here is derived from an EMBL/GenBank/DDBJ whole genome shotgun (WGS) entry which is preliminary data.</text>
</comment>
<protein>
    <submittedName>
        <fullName evidence="3">(Atlantic silverside) hypothetical protein</fullName>
    </submittedName>
</protein>
<dbReference type="FunFam" id="2.60.40.10:FF:000463">
    <property type="entry name" value="Immunoglobulin heavy constant gamma 1"/>
    <property type="match status" value="1"/>
</dbReference>
<reference evidence="3" key="1">
    <citation type="submission" date="2021-05" db="EMBL/GenBank/DDBJ databases">
        <authorList>
            <person name="Tigano A."/>
        </authorList>
    </citation>
    <scope>NUCLEOTIDE SEQUENCE</scope>
</reference>
<dbReference type="Pfam" id="PF07654">
    <property type="entry name" value="C1-set"/>
    <property type="match status" value="3"/>
</dbReference>
<dbReference type="InterPro" id="IPR007110">
    <property type="entry name" value="Ig-like_dom"/>
</dbReference>
<dbReference type="CDD" id="cd21819">
    <property type="entry name" value="IgC1_CH1_IgM"/>
    <property type="match status" value="1"/>
</dbReference>
<dbReference type="FunFam" id="2.60.40.10:FF:002350">
    <property type="entry name" value="Immunoglobulin heavy variable 1-4"/>
    <property type="match status" value="1"/>
</dbReference>
<dbReference type="SUPFAM" id="SSF48726">
    <property type="entry name" value="Immunoglobulin"/>
    <property type="match status" value="4"/>
</dbReference>
<evidence type="ECO:0000313" key="3">
    <source>
        <dbReference type="EMBL" id="CAG5897654.1"/>
    </source>
</evidence>
<name>A0A8S4AXQ7_9TELE</name>
<dbReference type="CDD" id="cd05768">
    <property type="entry name" value="IgC1_CH3_IgAGD_CH4_IgAEM"/>
    <property type="match status" value="1"/>
</dbReference>
<dbReference type="EMBL" id="CAJRST010008890">
    <property type="protein sequence ID" value="CAG5897654.1"/>
    <property type="molecule type" value="Genomic_DNA"/>
</dbReference>
<accession>A0A8S4AXQ7</accession>
<dbReference type="SMART" id="SM00407">
    <property type="entry name" value="IGc1"/>
    <property type="match status" value="3"/>
</dbReference>
<evidence type="ECO:0000313" key="4">
    <source>
        <dbReference type="Proteomes" id="UP000677803"/>
    </source>
</evidence>
<feature type="domain" description="Ig-like" evidence="2">
    <location>
        <begin position="141"/>
        <end position="244"/>
    </location>
</feature>
<evidence type="ECO:0000259" key="2">
    <source>
        <dbReference type="PROSITE" id="PS50835"/>
    </source>
</evidence>
<dbReference type="Gene3D" id="2.60.40.10">
    <property type="entry name" value="Immunoglobulins"/>
    <property type="match status" value="3"/>
</dbReference>
<keyword evidence="1" id="KW-0393">Immunoglobulin domain</keyword>
<feature type="domain" description="Ig-like" evidence="2">
    <location>
        <begin position="359"/>
        <end position="456"/>
    </location>
</feature>
<keyword evidence="4" id="KW-1185">Reference proteome</keyword>
<gene>
    <name evidence="3" type="ORF">MMEN_LOCUS8698</name>
</gene>
<dbReference type="InterPro" id="IPR003597">
    <property type="entry name" value="Ig_C1-set"/>
</dbReference>
<dbReference type="InterPro" id="IPR050380">
    <property type="entry name" value="Immune_Resp_Modulators"/>
</dbReference>
<dbReference type="AlphaFoldDB" id="A0A8S4AXQ7"/>
<feature type="domain" description="Ig-like" evidence="2">
    <location>
        <begin position="41"/>
        <end position="122"/>
    </location>
</feature>
<dbReference type="PANTHER" id="PTHR23411">
    <property type="entry name" value="TAPASIN"/>
    <property type="match status" value="1"/>
</dbReference>
<dbReference type="InterPro" id="IPR013783">
    <property type="entry name" value="Ig-like_fold"/>
</dbReference>